<dbReference type="AlphaFoldDB" id="A0A5N3X5T7"/>
<sequence length="91" mass="10048">MSRCWSDLEAVNSRLWEAELSPEPRRSQEKEKSSLASKASNSKKELTLLRQESRKNILLSVATFLLLPSSMPTGPCEAEISPASAVFPSVL</sequence>
<evidence type="ECO:0000256" key="2">
    <source>
        <dbReference type="ARBA" id="ARBA00022350"/>
    </source>
</evidence>
<dbReference type="InterPro" id="IPR028194">
    <property type="entry name" value="CC167"/>
</dbReference>
<dbReference type="Proteomes" id="UP000326062">
    <property type="component" value="Chromosome 19"/>
</dbReference>
<name>A0A5N3X5T7_MUNRE</name>
<reference evidence="8 9" key="1">
    <citation type="submission" date="2019-06" db="EMBL/GenBank/DDBJ databases">
        <title>Discovery of a novel chromosome fission-fusion reversal in muntjac.</title>
        <authorList>
            <person name="Mudd A.B."/>
            <person name="Bredeson J.V."/>
            <person name="Baum R."/>
            <person name="Hockemeyer D."/>
            <person name="Rokhsar D.S."/>
        </authorList>
    </citation>
    <scope>NUCLEOTIDE SEQUENCE [LARGE SCALE GENOMIC DNA]</scope>
    <source>
        <strain evidence="8">UCam_UCB_Mr</strain>
        <tissue evidence="8">Fibroblast cell line</tissue>
    </source>
</reference>
<comment type="caution">
    <text evidence="8">The sequence shown here is derived from an EMBL/GenBank/DDBJ whole genome shotgun (WGS) entry which is preliminary data.</text>
</comment>
<dbReference type="Pfam" id="PF15188">
    <property type="entry name" value="CCDC-167"/>
    <property type="match status" value="1"/>
</dbReference>
<proteinExistence type="predicted"/>
<feature type="region of interest" description="Disordered" evidence="7">
    <location>
        <begin position="19"/>
        <end position="44"/>
    </location>
</feature>
<dbReference type="EMBL" id="VCEB01000017">
    <property type="protein sequence ID" value="KAB0368519.1"/>
    <property type="molecule type" value="Genomic_DNA"/>
</dbReference>
<dbReference type="GO" id="GO:0016020">
    <property type="term" value="C:membrane"/>
    <property type="evidence" value="ECO:0007669"/>
    <property type="project" value="UniProtKB-SubCell"/>
</dbReference>
<gene>
    <name evidence="8" type="ORF">FD755_019553</name>
</gene>
<dbReference type="PANTHER" id="PTHR31759:SF1">
    <property type="entry name" value="COILED-COIL DOMAIN-CONTAINING PROTEIN 167"/>
    <property type="match status" value="1"/>
</dbReference>
<keyword evidence="9" id="KW-1185">Reference proteome</keyword>
<evidence type="ECO:0000256" key="6">
    <source>
        <dbReference type="ARBA" id="ARBA00023136"/>
    </source>
</evidence>
<keyword evidence="6" id="KW-0472">Membrane</keyword>
<evidence type="ECO:0000313" key="9">
    <source>
        <dbReference type="Proteomes" id="UP000326062"/>
    </source>
</evidence>
<comment type="subcellular location">
    <subcellularLocation>
        <location evidence="1">Membrane</location>
        <topology evidence="1">Single-pass membrane protein</topology>
    </subcellularLocation>
</comment>
<keyword evidence="4" id="KW-1133">Transmembrane helix</keyword>
<keyword evidence="5" id="KW-0175">Coiled coil</keyword>
<evidence type="ECO:0000256" key="4">
    <source>
        <dbReference type="ARBA" id="ARBA00022989"/>
    </source>
</evidence>
<organism evidence="8 9">
    <name type="scientific">Muntiacus reevesi</name>
    <name type="common">Reeves' muntjac</name>
    <name type="synonym">Cervus reevesi</name>
    <dbReference type="NCBI Taxonomy" id="9886"/>
    <lineage>
        <taxon>Eukaryota</taxon>
        <taxon>Metazoa</taxon>
        <taxon>Chordata</taxon>
        <taxon>Craniata</taxon>
        <taxon>Vertebrata</taxon>
        <taxon>Euteleostomi</taxon>
        <taxon>Mammalia</taxon>
        <taxon>Eutheria</taxon>
        <taxon>Laurasiatheria</taxon>
        <taxon>Artiodactyla</taxon>
        <taxon>Ruminantia</taxon>
        <taxon>Pecora</taxon>
        <taxon>Cervidae</taxon>
        <taxon>Muntiacinae</taxon>
        <taxon>Muntiacus</taxon>
    </lineage>
</organism>
<accession>A0A5N3X5T7</accession>
<keyword evidence="3" id="KW-0812">Transmembrane</keyword>
<dbReference type="PANTHER" id="PTHR31759">
    <property type="entry name" value="COILED-COIL DOMAIN-CONTAINING PROTEIN 167"/>
    <property type="match status" value="1"/>
</dbReference>
<evidence type="ECO:0000313" key="8">
    <source>
        <dbReference type="EMBL" id="KAB0368519.1"/>
    </source>
</evidence>
<protein>
    <recommendedName>
        <fullName evidence="2">Coiled-coil domain-containing protein 167</fullName>
    </recommendedName>
</protein>
<evidence type="ECO:0000256" key="5">
    <source>
        <dbReference type="ARBA" id="ARBA00023054"/>
    </source>
</evidence>
<evidence type="ECO:0000256" key="1">
    <source>
        <dbReference type="ARBA" id="ARBA00004167"/>
    </source>
</evidence>
<feature type="compositionally biased region" description="Basic and acidic residues" evidence="7">
    <location>
        <begin position="22"/>
        <end position="33"/>
    </location>
</feature>
<evidence type="ECO:0000256" key="7">
    <source>
        <dbReference type="SAM" id="MobiDB-lite"/>
    </source>
</evidence>
<evidence type="ECO:0000256" key="3">
    <source>
        <dbReference type="ARBA" id="ARBA00022692"/>
    </source>
</evidence>